<keyword evidence="3 8" id="KW-0418">Kinase</keyword>
<sequence length="946" mass="103374">MGEIERLNPPRQLGNVTLLAALGEGGMATVYLASLGLGTSARLVAVKLLRPGLPDHDYRTRFLDEAKLVLRLHHPNIVEVREAGEFEQQLFIVMSLVEGRDLADIWDRCAAVGKAFPVPIAVHIIRDILRGLHYAHTFPGLGLVHRDVSPSNILIDWTGSVLLADFGLATSTLKGSLTVPGVVFGKVGYMSPEQARHETLDGRADVYACGAVLWELLTGRPLRGGDGVDTEDVSHFTAPPPSTYSSRVDPELDAVVMKALARDREDRYLSAHEFMESLGGWLQRNYPGFTGQEAAADFMGMLFGDAAAREAENREYLLMEIAGVTQAASSRDDNKDTLVDEEEFELALDNLDEGADVSMGSKKIIPLPPDRAQPPPAAVAAAAANRRPREKNKDDDPVNDIEYIQPGTIIADRYCVVSRIGRGGMGTVYLGEHTTVGRRVAIKVLTHQWSRNELVAKRFRAEARAASAAGHHNIIEVFDAGQLPDGRLYLVMEYLTGRNLYDEIQELGSLPVGRAVRIIRDISRAIRAAHDVGIIHRDLKPDNVMFVPMPEGEGEYVKVLDFGISAGAERVEGEARLTIPGHALGTPEYMAPEQAKGKDATEFFDIYALGVMLFECLVGEPPFVSNNMVEIMARKATERAPSLGDRRPDLPRQLVKLVDDCLEIDPGMRPQSAREFLTRLEEVIRLLPPDEHDLDADDPGASLVVAPVRREKLMSVPGPAALAKEPAQVAATVPMPAPPPPSGMTYERQRQLSMAAIVVFAASLLWIALRWGPSNEEGGDEGGEVAVKTTGEPVNKPPPLTNDPPAKKSNPQWGAVVVDPKLLNPPETKQPDAKVGDSDGDTKDDKGDREPKKGNDPKPARDPNSDFCKQTVDKVKSARAGGKPADMLRFLNAEPGCWKSKAESAKLKTYAYKELEKWRECARAGRGQSDADVVKWVKFCERREAG</sequence>
<dbReference type="InterPro" id="IPR011009">
    <property type="entry name" value="Kinase-like_dom_sf"/>
</dbReference>
<dbReference type="PANTHER" id="PTHR43289">
    <property type="entry name" value="MITOGEN-ACTIVATED PROTEIN KINASE KINASE KINASE 20-RELATED"/>
    <property type="match status" value="1"/>
</dbReference>
<dbReference type="InterPro" id="IPR000719">
    <property type="entry name" value="Prot_kinase_dom"/>
</dbReference>
<dbReference type="InterPro" id="IPR008271">
    <property type="entry name" value="Ser/Thr_kinase_AS"/>
</dbReference>
<dbReference type="PANTHER" id="PTHR43289:SF6">
    <property type="entry name" value="SERINE_THREONINE-PROTEIN KINASE NEKL-3"/>
    <property type="match status" value="1"/>
</dbReference>
<evidence type="ECO:0000256" key="1">
    <source>
        <dbReference type="ARBA" id="ARBA00022679"/>
    </source>
</evidence>
<evidence type="ECO:0000259" key="7">
    <source>
        <dbReference type="PROSITE" id="PS50011"/>
    </source>
</evidence>
<dbReference type="CDD" id="cd14014">
    <property type="entry name" value="STKc_PknB_like"/>
    <property type="match status" value="2"/>
</dbReference>
<feature type="region of interest" description="Disordered" evidence="6">
    <location>
        <begin position="366"/>
        <end position="399"/>
    </location>
</feature>
<reference evidence="8 9" key="1">
    <citation type="submission" date="2022-11" db="EMBL/GenBank/DDBJ databases">
        <title>Minimal conservation of predation-associated metabolite biosynthetic gene clusters underscores biosynthetic potential of Myxococcota including descriptions for ten novel species: Archangium lansinium sp. nov., Myxococcus landrumus sp. nov., Nannocystis bai.</title>
        <authorList>
            <person name="Ahearne A."/>
            <person name="Stevens C."/>
            <person name="Dowd S."/>
        </authorList>
    </citation>
    <scope>NUCLEOTIDE SEQUENCE [LARGE SCALE GENOMIC DNA]</scope>
    <source>
        <strain evidence="8 9">BB15-2</strain>
    </source>
</reference>
<proteinExistence type="predicted"/>
<protein>
    <submittedName>
        <fullName evidence="8">Serine/threonine-protein kinase</fullName>
    </submittedName>
</protein>
<organism evidence="8 9">
    <name type="scientific">Nannocystis bainbridge</name>
    <dbReference type="NCBI Taxonomy" id="2995303"/>
    <lineage>
        <taxon>Bacteria</taxon>
        <taxon>Pseudomonadati</taxon>
        <taxon>Myxococcota</taxon>
        <taxon>Polyangia</taxon>
        <taxon>Nannocystales</taxon>
        <taxon>Nannocystaceae</taxon>
        <taxon>Nannocystis</taxon>
    </lineage>
</organism>
<gene>
    <name evidence="8" type="ORF">POL25_21435</name>
</gene>
<evidence type="ECO:0000313" key="9">
    <source>
        <dbReference type="Proteomes" id="UP001221686"/>
    </source>
</evidence>
<dbReference type="EMBL" id="JAQNDL010000002">
    <property type="protein sequence ID" value="MDC0719483.1"/>
    <property type="molecule type" value="Genomic_DNA"/>
</dbReference>
<dbReference type="Gene3D" id="1.10.510.10">
    <property type="entry name" value="Transferase(Phosphotransferase) domain 1"/>
    <property type="match status" value="2"/>
</dbReference>
<dbReference type="InterPro" id="IPR017441">
    <property type="entry name" value="Protein_kinase_ATP_BS"/>
</dbReference>
<keyword evidence="9" id="KW-1185">Reference proteome</keyword>
<feature type="binding site" evidence="5">
    <location>
        <position position="443"/>
    </location>
    <ligand>
        <name>ATP</name>
        <dbReference type="ChEBI" id="CHEBI:30616"/>
    </ligand>
</feature>
<evidence type="ECO:0000256" key="4">
    <source>
        <dbReference type="ARBA" id="ARBA00022840"/>
    </source>
</evidence>
<dbReference type="PROSITE" id="PS50011">
    <property type="entry name" value="PROTEIN_KINASE_DOM"/>
    <property type="match status" value="2"/>
</dbReference>
<evidence type="ECO:0000313" key="8">
    <source>
        <dbReference type="EMBL" id="MDC0719483.1"/>
    </source>
</evidence>
<comment type="caution">
    <text evidence="8">The sequence shown here is derived from an EMBL/GenBank/DDBJ whole genome shotgun (WGS) entry which is preliminary data.</text>
</comment>
<accession>A0ABT5E0T9</accession>
<dbReference type="PROSITE" id="PS00107">
    <property type="entry name" value="PROTEIN_KINASE_ATP"/>
    <property type="match status" value="2"/>
</dbReference>
<dbReference type="GO" id="GO:0016301">
    <property type="term" value="F:kinase activity"/>
    <property type="evidence" value="ECO:0007669"/>
    <property type="project" value="UniProtKB-KW"/>
</dbReference>
<dbReference type="PROSITE" id="PS00108">
    <property type="entry name" value="PROTEIN_KINASE_ST"/>
    <property type="match status" value="1"/>
</dbReference>
<dbReference type="SUPFAM" id="SSF56112">
    <property type="entry name" value="Protein kinase-like (PK-like)"/>
    <property type="match status" value="2"/>
</dbReference>
<name>A0ABT5E0T9_9BACT</name>
<dbReference type="PROSITE" id="PS00109">
    <property type="entry name" value="PROTEIN_KINASE_TYR"/>
    <property type="match status" value="1"/>
</dbReference>
<feature type="domain" description="Protein kinase" evidence="7">
    <location>
        <begin position="414"/>
        <end position="684"/>
    </location>
</feature>
<feature type="domain" description="Protein kinase" evidence="7">
    <location>
        <begin position="16"/>
        <end position="282"/>
    </location>
</feature>
<evidence type="ECO:0000256" key="2">
    <source>
        <dbReference type="ARBA" id="ARBA00022741"/>
    </source>
</evidence>
<dbReference type="Proteomes" id="UP001221686">
    <property type="component" value="Unassembled WGS sequence"/>
</dbReference>
<feature type="compositionally biased region" description="Pro residues" evidence="6">
    <location>
        <begin position="366"/>
        <end position="377"/>
    </location>
</feature>
<dbReference type="SMART" id="SM00220">
    <property type="entry name" value="S_TKc"/>
    <property type="match status" value="2"/>
</dbReference>
<dbReference type="Pfam" id="PF00069">
    <property type="entry name" value="Pkinase"/>
    <property type="match status" value="2"/>
</dbReference>
<dbReference type="InterPro" id="IPR008266">
    <property type="entry name" value="Tyr_kinase_AS"/>
</dbReference>
<evidence type="ECO:0000256" key="5">
    <source>
        <dbReference type="PROSITE-ProRule" id="PRU10141"/>
    </source>
</evidence>
<dbReference type="Gene3D" id="3.30.200.20">
    <property type="entry name" value="Phosphorylase Kinase, domain 1"/>
    <property type="match status" value="2"/>
</dbReference>
<evidence type="ECO:0000256" key="3">
    <source>
        <dbReference type="ARBA" id="ARBA00022777"/>
    </source>
</evidence>
<keyword evidence="1" id="KW-0808">Transferase</keyword>
<keyword evidence="2 5" id="KW-0547">Nucleotide-binding</keyword>
<feature type="compositionally biased region" description="Basic and acidic residues" evidence="6">
    <location>
        <begin position="829"/>
        <end position="864"/>
    </location>
</feature>
<evidence type="ECO:0000256" key="6">
    <source>
        <dbReference type="SAM" id="MobiDB-lite"/>
    </source>
</evidence>
<keyword evidence="4 5" id="KW-0067">ATP-binding</keyword>
<feature type="binding site" evidence="5">
    <location>
        <position position="47"/>
    </location>
    <ligand>
        <name>ATP</name>
        <dbReference type="ChEBI" id="CHEBI:30616"/>
    </ligand>
</feature>
<feature type="region of interest" description="Disordered" evidence="6">
    <location>
        <begin position="773"/>
        <end position="883"/>
    </location>
</feature>
<dbReference type="RefSeq" id="WP_272087994.1">
    <property type="nucleotide sequence ID" value="NZ_JAQNDL010000002.1"/>
</dbReference>